<sequence length="239" mass="27166">MSGVLLGLPGPWAEDNREPSDHYTTKIGGLPDWPFPIEGLDPKLLRCLQCGIIPCFYIYSQAEASSKDFASKRSNYSSHSVKVKESYIDDCGQEEKWEPEKYEYDRALCADRTYLKFKKQLDASPEQCFRYAFGGKPLLATAEARDTGKCRLCGSSKRFELQLMPPLIYFLQEEAEASHKGVLEDWNWLTLVVYTCSKSCSKSCDKEKSKCGDWLVVEETVIVQSDKTLNELAQRYFAG</sequence>
<dbReference type="Proteomes" id="UP000187203">
    <property type="component" value="Unassembled WGS sequence"/>
</dbReference>
<dbReference type="InterPro" id="IPR007320">
    <property type="entry name" value="PDCD2_C"/>
</dbReference>
<feature type="domain" description="Programmed cell death protein 2 C-terminal" evidence="2">
    <location>
        <begin position="111"/>
        <end position="224"/>
    </location>
</feature>
<reference evidence="4" key="1">
    <citation type="submission" date="2013-09" db="EMBL/GenBank/DDBJ databases">
        <title>Corchorus olitorius genome sequencing.</title>
        <authorList>
            <person name="Alam M."/>
            <person name="Haque M.S."/>
            <person name="Islam M.S."/>
            <person name="Emdad E.M."/>
            <person name="Islam M.M."/>
            <person name="Ahmed B."/>
            <person name="Halim A."/>
            <person name="Hossen Q.M.M."/>
            <person name="Hossain M.Z."/>
            <person name="Ahmed R."/>
            <person name="Khan M.M."/>
            <person name="Islam R."/>
            <person name="Rashid M.M."/>
            <person name="Khan S.A."/>
            <person name="Rahman M.S."/>
            <person name="Alam M."/>
            <person name="Yahiya A.S."/>
            <person name="Khan M.S."/>
            <person name="Azam M.S."/>
            <person name="Haque T."/>
            <person name="Lashkar M.Z.H."/>
            <person name="Akhand A.I."/>
            <person name="Morshed G."/>
            <person name="Roy S."/>
            <person name="Uddin K.S."/>
            <person name="Rabeya T."/>
            <person name="Hossain A.S."/>
            <person name="Chowdhury A."/>
            <person name="Snigdha A.R."/>
            <person name="Mortoza M.S."/>
            <person name="Matin S.A."/>
            <person name="Hoque S.M.E."/>
            <person name="Islam M.K."/>
            <person name="Roy D.K."/>
            <person name="Haider R."/>
            <person name="Moosa M.M."/>
            <person name="Elias S.M."/>
            <person name="Hasan A.M."/>
            <person name="Jahan S."/>
            <person name="Shafiuddin M."/>
            <person name="Mahmood N."/>
            <person name="Shommy N.S."/>
        </authorList>
    </citation>
    <scope>NUCLEOTIDE SEQUENCE [LARGE SCALE GENOMIC DNA]</scope>
    <source>
        <strain evidence="4">cv. O-4</strain>
    </source>
</reference>
<dbReference type="OrthoDB" id="366284at2759"/>
<organism evidence="3 4">
    <name type="scientific">Corchorus olitorius</name>
    <dbReference type="NCBI Taxonomy" id="93759"/>
    <lineage>
        <taxon>Eukaryota</taxon>
        <taxon>Viridiplantae</taxon>
        <taxon>Streptophyta</taxon>
        <taxon>Embryophyta</taxon>
        <taxon>Tracheophyta</taxon>
        <taxon>Spermatophyta</taxon>
        <taxon>Magnoliopsida</taxon>
        <taxon>eudicotyledons</taxon>
        <taxon>Gunneridae</taxon>
        <taxon>Pentapetalae</taxon>
        <taxon>rosids</taxon>
        <taxon>malvids</taxon>
        <taxon>Malvales</taxon>
        <taxon>Malvaceae</taxon>
        <taxon>Grewioideae</taxon>
        <taxon>Apeibeae</taxon>
        <taxon>Corchorus</taxon>
    </lineage>
</organism>
<evidence type="ECO:0000313" key="4">
    <source>
        <dbReference type="Proteomes" id="UP000187203"/>
    </source>
</evidence>
<dbReference type="EMBL" id="AWUE01014614">
    <property type="protein sequence ID" value="OMP02564.1"/>
    <property type="molecule type" value="Genomic_DNA"/>
</dbReference>
<keyword evidence="4" id="KW-1185">Reference proteome</keyword>
<dbReference type="Pfam" id="PF04194">
    <property type="entry name" value="PDCD2_C"/>
    <property type="match status" value="1"/>
</dbReference>
<feature type="compositionally biased region" description="Basic and acidic residues" evidence="1">
    <location>
        <begin position="14"/>
        <end position="23"/>
    </location>
</feature>
<gene>
    <name evidence="3" type="ORF">COLO4_11003</name>
</gene>
<comment type="caution">
    <text evidence="3">The sequence shown here is derived from an EMBL/GenBank/DDBJ whole genome shotgun (WGS) entry which is preliminary data.</text>
</comment>
<dbReference type="GO" id="GO:0005737">
    <property type="term" value="C:cytoplasm"/>
    <property type="evidence" value="ECO:0007669"/>
    <property type="project" value="InterPro"/>
</dbReference>
<name>A0A1R3K682_9ROSI</name>
<dbReference type="PANTHER" id="PTHR47762:SF2">
    <property type="entry name" value="OS04G0640800 PROTEIN"/>
    <property type="match status" value="1"/>
</dbReference>
<dbReference type="AlphaFoldDB" id="A0A1R3K682"/>
<feature type="region of interest" description="Disordered" evidence="1">
    <location>
        <begin position="1"/>
        <end position="23"/>
    </location>
</feature>
<dbReference type="STRING" id="93759.A0A1R3K682"/>
<accession>A0A1R3K682</accession>
<evidence type="ECO:0000313" key="3">
    <source>
        <dbReference type="EMBL" id="OMP02564.1"/>
    </source>
</evidence>
<evidence type="ECO:0000256" key="1">
    <source>
        <dbReference type="SAM" id="MobiDB-lite"/>
    </source>
</evidence>
<evidence type="ECO:0000259" key="2">
    <source>
        <dbReference type="Pfam" id="PF04194"/>
    </source>
</evidence>
<proteinExistence type="predicted"/>
<dbReference type="PANTHER" id="PTHR47762">
    <property type="entry name" value="OSJNBB0079B02.4 PROTEIN"/>
    <property type="match status" value="1"/>
</dbReference>
<protein>
    <recommendedName>
        <fullName evidence="2">Programmed cell death protein 2 C-terminal domain-containing protein</fullName>
    </recommendedName>
</protein>